<dbReference type="EMBL" id="JANBUW010001532">
    <property type="protein sequence ID" value="KAJ2843082.1"/>
    <property type="molecule type" value="Genomic_DNA"/>
</dbReference>
<dbReference type="AlphaFoldDB" id="A0A9W8LWF0"/>
<evidence type="ECO:0000256" key="1">
    <source>
        <dbReference type="SAM" id="MobiDB-lite"/>
    </source>
</evidence>
<evidence type="ECO:0000313" key="2">
    <source>
        <dbReference type="EMBL" id="KAJ2843082.1"/>
    </source>
</evidence>
<feature type="non-terminal residue" evidence="2">
    <location>
        <position position="1"/>
    </location>
</feature>
<feature type="region of interest" description="Disordered" evidence="1">
    <location>
        <begin position="412"/>
        <end position="442"/>
    </location>
</feature>
<dbReference type="Proteomes" id="UP001139887">
    <property type="component" value="Unassembled WGS sequence"/>
</dbReference>
<sequence>GLLLTVGDISGQLDLSAETQAALDERIRDSTASKAEPDGALSRARKDEWINNTQYLRQRLTVGKTGDGGVQAAGFNTVAGTSVRRRSAAAAAGEGGWLGRPVSKPEADSDYLGVQAAVTQLLKGASGEDAETIRAEAQQLLSGLDSFTPVTLDANTLFRQSLLANNPQAADTGSPASMMSPAEYMATFSDVRRKYSESRNAEAAAAVAAASGGEHAGAHRFLSKVKNALTGGRHAQTSTQPRGRNLSSHGRHGGRGAVQRSSSDAATTARPGDCAPPRLDFDLGTSLLTPESLHNQRLHDDGNNTGSMSLSTSQESSQPDYAKALTPVGNDSAYYLIDYIMAQDGDAQFSLPAQQRPAARRIVNKSTRARQTQYEYNYGSQIFECLDKDFVLLKTDLFNDIPLHAPPSAAAAAAAASGGTRSDKSSTGTTSTRPRKRPADVTAATAYTAAAINSIVAHNAKAR</sequence>
<name>A0A9W8LWF0_9FUNG</name>
<feature type="compositionally biased region" description="Low complexity" evidence="1">
    <location>
        <begin position="307"/>
        <end position="317"/>
    </location>
</feature>
<proteinExistence type="predicted"/>
<reference evidence="2" key="1">
    <citation type="submission" date="2022-07" db="EMBL/GenBank/DDBJ databases">
        <title>Phylogenomic reconstructions and comparative analyses of Kickxellomycotina fungi.</title>
        <authorList>
            <person name="Reynolds N.K."/>
            <person name="Stajich J.E."/>
            <person name="Barry K."/>
            <person name="Grigoriev I.V."/>
            <person name="Crous P."/>
            <person name="Smith M.E."/>
        </authorList>
    </citation>
    <scope>NUCLEOTIDE SEQUENCE</scope>
    <source>
        <strain evidence="2">NRRL 1566</strain>
    </source>
</reference>
<keyword evidence="3" id="KW-1185">Reference proteome</keyword>
<gene>
    <name evidence="2" type="ORF">IWW36_005675</name>
</gene>
<dbReference type="OrthoDB" id="5597496at2759"/>
<organism evidence="2 3">
    <name type="scientific">Coemansia brasiliensis</name>
    <dbReference type="NCBI Taxonomy" id="2650707"/>
    <lineage>
        <taxon>Eukaryota</taxon>
        <taxon>Fungi</taxon>
        <taxon>Fungi incertae sedis</taxon>
        <taxon>Zoopagomycota</taxon>
        <taxon>Kickxellomycotina</taxon>
        <taxon>Kickxellomycetes</taxon>
        <taxon>Kickxellales</taxon>
        <taxon>Kickxellaceae</taxon>
        <taxon>Coemansia</taxon>
    </lineage>
</organism>
<accession>A0A9W8LWF0</accession>
<feature type="region of interest" description="Disordered" evidence="1">
    <location>
        <begin position="232"/>
        <end position="322"/>
    </location>
</feature>
<feature type="compositionally biased region" description="Polar residues" evidence="1">
    <location>
        <begin position="286"/>
        <end position="295"/>
    </location>
</feature>
<feature type="compositionally biased region" description="Polar residues" evidence="1">
    <location>
        <begin position="235"/>
        <end position="248"/>
    </location>
</feature>
<comment type="caution">
    <text evidence="2">The sequence shown here is derived from an EMBL/GenBank/DDBJ whole genome shotgun (WGS) entry which is preliminary data.</text>
</comment>
<feature type="non-terminal residue" evidence="2">
    <location>
        <position position="463"/>
    </location>
</feature>
<protein>
    <submittedName>
        <fullName evidence="2">Uncharacterized protein</fullName>
    </submittedName>
</protein>
<evidence type="ECO:0000313" key="3">
    <source>
        <dbReference type="Proteomes" id="UP001139887"/>
    </source>
</evidence>